<name>A0A9X1WHZ0_9CORY</name>
<feature type="domain" description="AMIN-like" evidence="3">
    <location>
        <begin position="100"/>
        <end position="221"/>
    </location>
</feature>
<evidence type="ECO:0000313" key="4">
    <source>
        <dbReference type="EMBL" id="MCJ7857932.1"/>
    </source>
</evidence>
<gene>
    <name evidence="4" type="ORF">MUN33_04260</name>
</gene>
<protein>
    <recommendedName>
        <fullName evidence="3">AMIN-like domain-containing protein</fullName>
    </recommendedName>
</protein>
<accession>A0A9X1WHZ0</accession>
<comment type="caution">
    <text evidence="4">The sequence shown here is derived from an EMBL/GenBank/DDBJ whole genome shotgun (WGS) entry which is preliminary data.</text>
</comment>
<feature type="chain" id="PRO_5040977753" description="AMIN-like domain-containing protein" evidence="2">
    <location>
        <begin position="34"/>
        <end position="224"/>
    </location>
</feature>
<dbReference type="RefSeq" id="WP_244803665.1">
    <property type="nucleotide sequence ID" value="NZ_JALIEA010000011.1"/>
</dbReference>
<feature type="region of interest" description="Disordered" evidence="1">
    <location>
        <begin position="35"/>
        <end position="93"/>
    </location>
</feature>
<evidence type="ECO:0000256" key="2">
    <source>
        <dbReference type="SAM" id="SignalP"/>
    </source>
</evidence>
<keyword evidence="5" id="KW-1185">Reference proteome</keyword>
<reference evidence="4" key="1">
    <citation type="submission" date="2022-04" db="EMBL/GenBank/DDBJ databases">
        <title>Corynebacterium kalidii LD5P10.</title>
        <authorList>
            <person name="Sun J.Q."/>
        </authorList>
    </citation>
    <scope>NUCLEOTIDE SEQUENCE</scope>
    <source>
        <strain evidence="4">LD5P10</strain>
    </source>
</reference>
<dbReference type="AlphaFoldDB" id="A0A9X1WHZ0"/>
<feature type="compositionally biased region" description="Low complexity" evidence="1">
    <location>
        <begin position="45"/>
        <end position="59"/>
    </location>
</feature>
<proteinExistence type="predicted"/>
<dbReference type="EMBL" id="JALIEA010000011">
    <property type="protein sequence ID" value="MCJ7857932.1"/>
    <property type="molecule type" value="Genomic_DNA"/>
</dbReference>
<keyword evidence="2" id="KW-0732">Signal</keyword>
<sequence length="224" mass="22602">MNTTADTRRTRRHAVVGATLAAGCLCVSVTACASSGQSPRDERVTAVSASTGSTTAQAAEFDAPGAELSSPVPRASSEAGPLVGSQPLDVLPEDGTRMGVTEIRTTSHEGVDRIVVELDGTGAPGWHVSTDISPTAAGSGLPIGYGGDTALLIDVRGVVQPTVSPSGPSPVHDAAGGILRSVGVQGAFEGVQRIVVGLGDGAPNYRVSLLDSPTRIVVDVTRPE</sequence>
<dbReference type="InterPro" id="IPR056303">
    <property type="entry name" value="AMIN-like"/>
</dbReference>
<feature type="signal peptide" evidence="2">
    <location>
        <begin position="1"/>
        <end position="33"/>
    </location>
</feature>
<evidence type="ECO:0000256" key="1">
    <source>
        <dbReference type="SAM" id="MobiDB-lite"/>
    </source>
</evidence>
<evidence type="ECO:0000313" key="5">
    <source>
        <dbReference type="Proteomes" id="UP001139207"/>
    </source>
</evidence>
<organism evidence="4 5">
    <name type="scientific">Corynebacterium kalidii</name>
    <dbReference type="NCBI Taxonomy" id="2931982"/>
    <lineage>
        <taxon>Bacteria</taxon>
        <taxon>Bacillati</taxon>
        <taxon>Actinomycetota</taxon>
        <taxon>Actinomycetes</taxon>
        <taxon>Mycobacteriales</taxon>
        <taxon>Corynebacteriaceae</taxon>
        <taxon>Corynebacterium</taxon>
    </lineage>
</organism>
<evidence type="ECO:0000259" key="3">
    <source>
        <dbReference type="Pfam" id="PF24837"/>
    </source>
</evidence>
<dbReference type="Proteomes" id="UP001139207">
    <property type="component" value="Unassembled WGS sequence"/>
</dbReference>
<dbReference type="Pfam" id="PF24837">
    <property type="entry name" value="AMIN-like"/>
    <property type="match status" value="1"/>
</dbReference>